<feature type="domain" description="Luciferase-like" evidence="3">
    <location>
        <begin position="12"/>
        <end position="305"/>
    </location>
</feature>
<dbReference type="FunFam" id="3.20.20.30:FF:000002">
    <property type="entry name" value="LLM class flavin-dependent oxidoreductase"/>
    <property type="match status" value="1"/>
</dbReference>
<name>A0A8G2BDX3_9PROT</name>
<dbReference type="Proteomes" id="UP000198615">
    <property type="component" value="Unassembled WGS sequence"/>
</dbReference>
<organism evidence="4 5">
    <name type="scientific">Thalassobaculum litoreum DSM 18839</name>
    <dbReference type="NCBI Taxonomy" id="1123362"/>
    <lineage>
        <taxon>Bacteria</taxon>
        <taxon>Pseudomonadati</taxon>
        <taxon>Pseudomonadota</taxon>
        <taxon>Alphaproteobacteria</taxon>
        <taxon>Rhodospirillales</taxon>
        <taxon>Thalassobaculaceae</taxon>
        <taxon>Thalassobaculum</taxon>
    </lineage>
</organism>
<evidence type="ECO:0000313" key="5">
    <source>
        <dbReference type="Proteomes" id="UP000198615"/>
    </source>
</evidence>
<dbReference type="GO" id="GO:0016705">
    <property type="term" value="F:oxidoreductase activity, acting on paired donors, with incorporation or reduction of molecular oxygen"/>
    <property type="evidence" value="ECO:0007669"/>
    <property type="project" value="InterPro"/>
</dbReference>
<dbReference type="SUPFAM" id="SSF51679">
    <property type="entry name" value="Bacterial luciferase-like"/>
    <property type="match status" value="1"/>
</dbReference>
<comment type="similarity">
    <text evidence="1">To bacterial alkanal monooxygenase alpha and beta chains.</text>
</comment>
<protein>
    <recommendedName>
        <fullName evidence="2">Luciferase-like monooxygenase</fullName>
    </recommendedName>
</protein>
<dbReference type="Gene3D" id="3.20.20.30">
    <property type="entry name" value="Luciferase-like domain"/>
    <property type="match status" value="1"/>
</dbReference>
<reference evidence="4 5" key="1">
    <citation type="submission" date="2016-10" db="EMBL/GenBank/DDBJ databases">
        <authorList>
            <person name="Varghese N."/>
            <person name="Submissions S."/>
        </authorList>
    </citation>
    <scope>NUCLEOTIDE SEQUENCE [LARGE SCALE GENOMIC DNA]</scope>
    <source>
        <strain evidence="4 5">DSM 18839</strain>
    </source>
</reference>
<evidence type="ECO:0000313" key="4">
    <source>
        <dbReference type="EMBL" id="SDF08220.1"/>
    </source>
</evidence>
<dbReference type="InterPro" id="IPR011251">
    <property type="entry name" value="Luciferase-like_dom"/>
</dbReference>
<dbReference type="InterPro" id="IPR050766">
    <property type="entry name" value="Bact_Lucif_Oxidored"/>
</dbReference>
<dbReference type="PANTHER" id="PTHR30137:SF20">
    <property type="entry name" value="N-ACETYL-S-ALKYLCYSTEINE MONOOXYGENASE"/>
    <property type="match status" value="1"/>
</dbReference>
<comment type="caution">
    <text evidence="4">The sequence shown here is derived from an EMBL/GenBank/DDBJ whole genome shotgun (WGS) entry which is preliminary data.</text>
</comment>
<dbReference type="PANTHER" id="PTHR30137">
    <property type="entry name" value="LUCIFERASE-LIKE MONOOXYGENASE"/>
    <property type="match status" value="1"/>
</dbReference>
<gene>
    <name evidence="4" type="ORF">SAMN05660686_00174</name>
</gene>
<dbReference type="InterPro" id="IPR036661">
    <property type="entry name" value="Luciferase-like_sf"/>
</dbReference>
<proteinExistence type="predicted"/>
<dbReference type="NCBIfam" id="TIGR03558">
    <property type="entry name" value="oxido_grp_1"/>
    <property type="match status" value="1"/>
</dbReference>
<dbReference type="AlphaFoldDB" id="A0A8G2BDX3"/>
<evidence type="ECO:0000256" key="1">
    <source>
        <dbReference type="ARBA" id="ARBA00007789"/>
    </source>
</evidence>
<dbReference type="EMBL" id="FNBW01000001">
    <property type="protein sequence ID" value="SDF08220.1"/>
    <property type="molecule type" value="Genomic_DNA"/>
</dbReference>
<evidence type="ECO:0000256" key="2">
    <source>
        <dbReference type="ARBA" id="ARBA00074555"/>
    </source>
</evidence>
<sequence length="340" mass="37750">MPLISVLDQSPIRAGATPGDAVAETIELARLADRLGFHRYWVAEHHSSEGLAGSVPEILITRLANETRRIRVGSGGVMLPHYAPLKVAETFRMLEAMYPGRIDLGIGRAPGSDQRTARALAYTRDPIPIEYFPRQVQDLMDWMDGRLEDDHPFRGVTAQPAGPSSPPVWLLGSSDQGAQVAAHFGTAFSFAHFITEGGEPVVEMYRKRFQPSSTLSEPQANIGVFVICAETEEEAKYHAASRDLWRVRLDQGHITPIPTPEEALNYDFTESERERAAFHRRRNIVGTPEQVREKLDAVMTRYGVDEAVVVTITHDHQARLKSYELLAQAYDLAPAAQAAE</sequence>
<keyword evidence="5" id="KW-1185">Reference proteome</keyword>
<dbReference type="RefSeq" id="WP_093147502.1">
    <property type="nucleotide sequence ID" value="NZ_FNBW01000001.1"/>
</dbReference>
<dbReference type="GO" id="GO:0005829">
    <property type="term" value="C:cytosol"/>
    <property type="evidence" value="ECO:0007669"/>
    <property type="project" value="TreeGrafter"/>
</dbReference>
<dbReference type="OrthoDB" id="9780518at2"/>
<accession>A0A8G2BDX3</accession>
<dbReference type="InterPro" id="IPR019949">
    <property type="entry name" value="CmoO-like"/>
</dbReference>
<evidence type="ECO:0000259" key="3">
    <source>
        <dbReference type="Pfam" id="PF00296"/>
    </source>
</evidence>
<dbReference type="Pfam" id="PF00296">
    <property type="entry name" value="Bac_luciferase"/>
    <property type="match status" value="1"/>
</dbReference>